<sequence length="426" mass="44392">MTVALLVLGLFVGLFVLRLPVAFALLLPSVGYILLTGNVSFSIALQQVTGGIDSFVLLAIPLFILMGNLANAAGVTDRMFSGVQAVIGHVRGSYGYTNVLVSLGFSWMNGSALADIAGAGKMQVPVMVREGYGRRYTLGLTGAASMIGPIMPPSIPAVLFALTAGVSMGGMLIAGVLPALLITVVLLVTVWWMSRSWEHLRSPRPAPRVAARRVLTAAPALITPLILLGGILGGVFTPTEAAAAAAAYMLLLGVAYRSFSWSALRDTLRSTADTTAGVMVIIASATLFAWILSLERAPDLLAQYLVGAIDQAWVFLLVVNLLLLLFGAVMETGALILILVPVLLPAAEAFGIHPLHLGVVVVFNLMLGLLTPPMGLVLFVLDAVTGSGFNEVVRGVALFAAPLLGALALVTYVPVLSTGLPGLLGF</sequence>
<feature type="transmembrane region" description="Helical" evidence="7">
    <location>
        <begin position="214"/>
        <end position="235"/>
    </location>
</feature>
<dbReference type="PIRSF" id="PIRSF006066">
    <property type="entry name" value="HI0050"/>
    <property type="match status" value="1"/>
</dbReference>
<dbReference type="NCBIfam" id="TIGR00786">
    <property type="entry name" value="dctM"/>
    <property type="match status" value="1"/>
</dbReference>
<evidence type="ECO:0000256" key="7">
    <source>
        <dbReference type="SAM" id="Phobius"/>
    </source>
</evidence>
<dbReference type="EMBL" id="JBEDNQ010000017">
    <property type="protein sequence ID" value="MEQ3554779.1"/>
    <property type="molecule type" value="Genomic_DNA"/>
</dbReference>
<dbReference type="PANTHER" id="PTHR33362">
    <property type="entry name" value="SIALIC ACID TRAP TRANSPORTER PERMEASE PROTEIN SIAT-RELATED"/>
    <property type="match status" value="1"/>
</dbReference>
<evidence type="ECO:0000256" key="3">
    <source>
        <dbReference type="ARBA" id="ARBA00022519"/>
    </source>
</evidence>
<evidence type="ECO:0000256" key="1">
    <source>
        <dbReference type="ARBA" id="ARBA00004429"/>
    </source>
</evidence>
<keyword evidence="2" id="KW-1003">Cell membrane</keyword>
<feature type="transmembrane region" description="Helical" evidence="7">
    <location>
        <begin position="333"/>
        <end position="352"/>
    </location>
</feature>
<evidence type="ECO:0000313" key="10">
    <source>
        <dbReference type="Proteomes" id="UP001494902"/>
    </source>
</evidence>
<dbReference type="RefSeq" id="WP_349301850.1">
    <property type="nucleotide sequence ID" value="NZ_JBEDNQ010000017.1"/>
</dbReference>
<dbReference type="InterPro" id="IPR004681">
    <property type="entry name" value="TRAP_DctM"/>
</dbReference>
<protein>
    <submittedName>
        <fullName evidence="9">TRAP transporter large permease</fullName>
    </submittedName>
</protein>
<keyword evidence="10" id="KW-1185">Reference proteome</keyword>
<comment type="subcellular location">
    <subcellularLocation>
        <location evidence="1">Cell inner membrane</location>
        <topology evidence="1">Multi-pass membrane protein</topology>
    </subcellularLocation>
</comment>
<keyword evidence="3" id="KW-0997">Cell inner membrane</keyword>
<keyword evidence="5 7" id="KW-1133">Transmembrane helix</keyword>
<keyword evidence="6 7" id="KW-0472">Membrane</keyword>
<reference evidence="9 10" key="1">
    <citation type="submission" date="2024-03" db="EMBL/GenBank/DDBJ databases">
        <title>Draft genome sequence of Pseudonocardia nematodicida JCM 31783.</title>
        <authorList>
            <person name="Butdee W."/>
            <person name="Duangmal K."/>
        </authorList>
    </citation>
    <scope>NUCLEOTIDE SEQUENCE [LARGE SCALE GENOMIC DNA]</scope>
    <source>
        <strain evidence="9 10">JCM 31783</strain>
    </source>
</reference>
<accession>A0ABV1KL77</accession>
<dbReference type="PANTHER" id="PTHR33362:SF3">
    <property type="entry name" value="SIALIC ACID TRAP TRANSPORTER PERMEASE PROTEIN SIAT"/>
    <property type="match status" value="1"/>
</dbReference>
<feature type="transmembrane region" description="Helical" evidence="7">
    <location>
        <begin position="271"/>
        <end position="292"/>
    </location>
</feature>
<feature type="transmembrane region" description="Helical" evidence="7">
    <location>
        <begin position="136"/>
        <end position="162"/>
    </location>
</feature>
<gene>
    <name evidence="9" type="ORF">WIS52_30315</name>
</gene>
<feature type="transmembrane region" description="Helical" evidence="7">
    <location>
        <begin position="304"/>
        <end position="326"/>
    </location>
</feature>
<keyword evidence="4 7" id="KW-0812">Transmembrane</keyword>
<evidence type="ECO:0000256" key="5">
    <source>
        <dbReference type="ARBA" id="ARBA00022989"/>
    </source>
</evidence>
<dbReference type="InterPro" id="IPR010656">
    <property type="entry name" value="DctM"/>
</dbReference>
<feature type="transmembrane region" description="Helical" evidence="7">
    <location>
        <begin position="168"/>
        <end position="193"/>
    </location>
</feature>
<feature type="transmembrane region" description="Helical" evidence="7">
    <location>
        <begin position="396"/>
        <end position="416"/>
    </location>
</feature>
<name>A0ABV1KL77_9PSEU</name>
<evidence type="ECO:0000256" key="2">
    <source>
        <dbReference type="ARBA" id="ARBA00022475"/>
    </source>
</evidence>
<feature type="transmembrane region" description="Helical" evidence="7">
    <location>
        <begin position="358"/>
        <end position="384"/>
    </location>
</feature>
<comment type="caution">
    <text evidence="9">The sequence shown here is derived from an EMBL/GenBank/DDBJ whole genome shotgun (WGS) entry which is preliminary data.</text>
</comment>
<evidence type="ECO:0000259" key="8">
    <source>
        <dbReference type="Pfam" id="PF06808"/>
    </source>
</evidence>
<dbReference type="Proteomes" id="UP001494902">
    <property type="component" value="Unassembled WGS sequence"/>
</dbReference>
<evidence type="ECO:0000256" key="4">
    <source>
        <dbReference type="ARBA" id="ARBA00022692"/>
    </source>
</evidence>
<organism evidence="9 10">
    <name type="scientific">Pseudonocardia nematodicida</name>
    <dbReference type="NCBI Taxonomy" id="1206997"/>
    <lineage>
        <taxon>Bacteria</taxon>
        <taxon>Bacillati</taxon>
        <taxon>Actinomycetota</taxon>
        <taxon>Actinomycetes</taxon>
        <taxon>Pseudonocardiales</taxon>
        <taxon>Pseudonocardiaceae</taxon>
        <taxon>Pseudonocardia</taxon>
    </lineage>
</organism>
<feature type="transmembrane region" description="Helical" evidence="7">
    <location>
        <begin position="48"/>
        <end position="70"/>
    </location>
</feature>
<evidence type="ECO:0000256" key="6">
    <source>
        <dbReference type="ARBA" id="ARBA00023136"/>
    </source>
</evidence>
<feature type="transmembrane region" description="Helical" evidence="7">
    <location>
        <begin position="241"/>
        <end position="259"/>
    </location>
</feature>
<evidence type="ECO:0000313" key="9">
    <source>
        <dbReference type="EMBL" id="MEQ3554779.1"/>
    </source>
</evidence>
<proteinExistence type="predicted"/>
<feature type="domain" description="TRAP C4-dicarboxylate transport system permease DctM subunit" evidence="8">
    <location>
        <begin position="8"/>
        <end position="415"/>
    </location>
</feature>
<dbReference type="Pfam" id="PF06808">
    <property type="entry name" value="DctM"/>
    <property type="match status" value="1"/>
</dbReference>